<evidence type="ECO:0000313" key="2">
    <source>
        <dbReference type="EnsemblMetazoa" id="XP_014251388.1"/>
    </source>
</evidence>
<accession>A0A8I6RWB1</accession>
<feature type="chain" id="PRO_5035263378" description="CPR type cuticle protein" evidence="1">
    <location>
        <begin position="18"/>
        <end position="109"/>
    </location>
</feature>
<gene>
    <name evidence="2" type="primary">106667757</name>
</gene>
<organism evidence="2 3">
    <name type="scientific">Cimex lectularius</name>
    <name type="common">Bed bug</name>
    <name type="synonym">Acanthia lectularia</name>
    <dbReference type="NCBI Taxonomy" id="79782"/>
    <lineage>
        <taxon>Eukaryota</taxon>
        <taxon>Metazoa</taxon>
        <taxon>Ecdysozoa</taxon>
        <taxon>Arthropoda</taxon>
        <taxon>Hexapoda</taxon>
        <taxon>Insecta</taxon>
        <taxon>Pterygota</taxon>
        <taxon>Neoptera</taxon>
        <taxon>Paraneoptera</taxon>
        <taxon>Hemiptera</taxon>
        <taxon>Heteroptera</taxon>
        <taxon>Panheteroptera</taxon>
        <taxon>Cimicomorpha</taxon>
        <taxon>Cimicidae</taxon>
        <taxon>Cimex</taxon>
    </lineage>
</organism>
<keyword evidence="1" id="KW-0732">Signal</keyword>
<dbReference type="OrthoDB" id="8250900at2759"/>
<evidence type="ECO:0008006" key="4">
    <source>
        <dbReference type="Google" id="ProtNLM"/>
    </source>
</evidence>
<reference evidence="2" key="1">
    <citation type="submission" date="2022-01" db="UniProtKB">
        <authorList>
            <consortium name="EnsemblMetazoa"/>
        </authorList>
    </citation>
    <scope>IDENTIFICATION</scope>
</reference>
<evidence type="ECO:0000256" key="1">
    <source>
        <dbReference type="SAM" id="SignalP"/>
    </source>
</evidence>
<feature type="signal peptide" evidence="1">
    <location>
        <begin position="1"/>
        <end position="17"/>
    </location>
</feature>
<evidence type="ECO:0000313" key="3">
    <source>
        <dbReference type="Proteomes" id="UP000494040"/>
    </source>
</evidence>
<dbReference type="KEGG" id="clec:106667757"/>
<sequence length="109" mass="11082">MFKAIVLACAVLATVSAVVLPLGGAVVRVPSLDSAVVKSDRLGGNFAYSAVEGHAYAVVNPVVQHVQTPVAVSYNAHPVAVPAVARVAVPAVAPVAVHSTTVHHPSYLL</sequence>
<name>A0A8I6RWB1_CIMLE</name>
<dbReference type="AlphaFoldDB" id="A0A8I6RWB1"/>
<dbReference type="Proteomes" id="UP000494040">
    <property type="component" value="Unassembled WGS sequence"/>
</dbReference>
<keyword evidence="3" id="KW-1185">Reference proteome</keyword>
<dbReference type="EnsemblMetazoa" id="XM_014395902.1">
    <property type="protein sequence ID" value="XP_014251388.1"/>
    <property type="gene ID" value="LOC106667757"/>
</dbReference>
<protein>
    <recommendedName>
        <fullName evidence="4">CPR type cuticle protein</fullName>
    </recommendedName>
</protein>
<proteinExistence type="predicted"/>
<dbReference type="OMA" id="VHHPSYL"/>